<dbReference type="Gene3D" id="4.10.80.30">
    <property type="entry name" value="DNA polymerase, domain 6"/>
    <property type="match status" value="1"/>
</dbReference>
<dbReference type="RefSeq" id="WP_347963755.1">
    <property type="nucleotide sequence ID" value="NZ_CP154878.1"/>
</dbReference>
<dbReference type="SMART" id="SM00047">
    <property type="entry name" value="LYZ2"/>
    <property type="match status" value="1"/>
</dbReference>
<dbReference type="InterPro" id="IPR023346">
    <property type="entry name" value="Lysozyme-like_dom_sf"/>
</dbReference>
<protein>
    <submittedName>
        <fullName evidence="6">Glucosaminidase domain-containing protein</fullName>
    </submittedName>
</protein>
<evidence type="ECO:0000259" key="4">
    <source>
        <dbReference type="SMART" id="SM00047"/>
    </source>
</evidence>
<evidence type="ECO:0000313" key="7">
    <source>
        <dbReference type="Proteomes" id="UP001456307"/>
    </source>
</evidence>
<keyword evidence="3" id="KW-0472">Membrane</keyword>
<evidence type="ECO:0000256" key="2">
    <source>
        <dbReference type="ARBA" id="ARBA00022801"/>
    </source>
</evidence>
<sequence length="201" mass="22681">MKIKSKKWAGIGIGIAVLCFALAIGLGIYLHSTSQSAKPQRETHSSKITVNQFIKTIAPIAQKEQKKYHIPASIIIAQAGTESNWGRSKLAYKYNNLFGIKATSKKNRVRMYTKENINGKTVEVKQYFAVYDSWEASLKAHAELLAHGTKAKPNVFKDVLKAKNYQEAAWALQKDGYATDPNYANELIYAIKKFKLYKYDQ</sequence>
<organism evidence="6">
    <name type="scientific">Limosilactobacillus allomucosae</name>
    <dbReference type="NCBI Taxonomy" id="3142938"/>
    <lineage>
        <taxon>Bacteria</taxon>
        <taxon>Bacillati</taxon>
        <taxon>Bacillota</taxon>
        <taxon>Bacilli</taxon>
        <taxon>Lactobacillales</taxon>
        <taxon>Lactobacillaceae</taxon>
        <taxon>Limosilactobacillus</taxon>
    </lineage>
</organism>
<dbReference type="PANTHER" id="PTHR33308:SF9">
    <property type="entry name" value="PEPTIDOGLYCAN HYDROLASE FLGJ"/>
    <property type="match status" value="1"/>
</dbReference>
<evidence type="ECO:0000313" key="6">
    <source>
        <dbReference type="EMBL" id="XBG94730.1"/>
    </source>
</evidence>
<evidence type="ECO:0000313" key="5">
    <source>
        <dbReference type="EMBL" id="MEO5286260.1"/>
    </source>
</evidence>
<dbReference type="AlphaFoldDB" id="A0AAU7C0I8"/>
<keyword evidence="2" id="KW-0378">Hydrolase</keyword>
<dbReference type="Gene3D" id="1.10.530.10">
    <property type="match status" value="1"/>
</dbReference>
<dbReference type="InterPro" id="IPR002901">
    <property type="entry name" value="MGlyc_endo_b_GlcNAc-like_dom"/>
</dbReference>
<comment type="similarity">
    <text evidence="1">Belongs to the glycosyl hydrolase 73 family.</text>
</comment>
<dbReference type="EMBL" id="CP154878">
    <property type="protein sequence ID" value="XBG94730.1"/>
    <property type="molecule type" value="Genomic_DNA"/>
</dbReference>
<name>A0AAU7C0I8_9LACO</name>
<evidence type="ECO:0000256" key="1">
    <source>
        <dbReference type="ARBA" id="ARBA00010266"/>
    </source>
</evidence>
<dbReference type="SUPFAM" id="SSF53955">
    <property type="entry name" value="Lysozyme-like"/>
    <property type="match status" value="1"/>
</dbReference>
<keyword evidence="3" id="KW-0812">Transmembrane</keyword>
<keyword evidence="3" id="KW-1133">Transmembrane helix</keyword>
<accession>A0AAU7C0I8</accession>
<feature type="transmembrane region" description="Helical" evidence="3">
    <location>
        <begin position="7"/>
        <end position="30"/>
    </location>
</feature>
<reference evidence="5 7" key="2">
    <citation type="submission" date="2024-04" db="EMBL/GenBank/DDBJ databases">
        <title>Limosilactobacillus allomucosae sp. nov., a novel species isolated from wild boar faecal samples as potential probiotics for domestic pigs.</title>
        <authorList>
            <person name="Chen B."/>
        </authorList>
    </citation>
    <scope>NUCLEOTIDE SEQUENCE [LARGE SCALE GENOMIC DNA]</scope>
    <source>
        <strain evidence="5 7">WILCCON 0055</strain>
    </source>
</reference>
<evidence type="ECO:0000256" key="3">
    <source>
        <dbReference type="SAM" id="Phobius"/>
    </source>
</evidence>
<dbReference type="GO" id="GO:0004040">
    <property type="term" value="F:amidase activity"/>
    <property type="evidence" value="ECO:0007669"/>
    <property type="project" value="InterPro"/>
</dbReference>
<dbReference type="PANTHER" id="PTHR33308">
    <property type="entry name" value="PEPTIDOGLYCAN HYDROLASE FLGJ"/>
    <property type="match status" value="1"/>
</dbReference>
<reference evidence="6" key="1">
    <citation type="submission" date="2024-04" db="EMBL/GenBank/DDBJ databases">
        <title>Limosilactobacillus allomucosae sp. nov., a novel species isolated from wild boar faecal samples as a potential probiotics for domestic pigs.</title>
        <authorList>
            <person name="Chen B."/>
        </authorList>
    </citation>
    <scope>NUCLEOTIDE SEQUENCE</scope>
    <source>
        <strain evidence="6">WILCCON 0051</strain>
    </source>
</reference>
<dbReference type="Proteomes" id="UP001456307">
    <property type="component" value="Unassembled WGS sequence"/>
</dbReference>
<proteinExistence type="inferred from homology"/>
<dbReference type="PRINTS" id="PR01002">
    <property type="entry name" value="FLGFLGJ"/>
</dbReference>
<dbReference type="InterPro" id="IPR051056">
    <property type="entry name" value="Glycosyl_Hydrolase_73"/>
</dbReference>
<keyword evidence="7" id="KW-1185">Reference proteome</keyword>
<dbReference type="EMBL" id="JBCNVT010000001">
    <property type="protein sequence ID" value="MEO5286260.1"/>
    <property type="molecule type" value="Genomic_DNA"/>
</dbReference>
<dbReference type="KEGG" id="lalo:ABC765_06495"/>
<dbReference type="Pfam" id="PF01832">
    <property type="entry name" value="Glucosaminidase"/>
    <property type="match status" value="1"/>
</dbReference>
<gene>
    <name evidence="5" type="ORF">AAVZ08_06605</name>
    <name evidence="6" type="ORF">ABC765_06495</name>
</gene>
<feature type="domain" description="Mannosyl-glycoprotein endo-beta-N-acetylglucosamidase-like" evidence="4">
    <location>
        <begin position="42"/>
        <end position="200"/>
    </location>
</feature>